<keyword evidence="1 4" id="KW-0808">Transferase</keyword>
<dbReference type="Proteomes" id="UP001597042">
    <property type="component" value="Unassembled WGS sequence"/>
</dbReference>
<dbReference type="SUPFAM" id="SSF55729">
    <property type="entry name" value="Acyl-CoA N-acyltransferases (Nat)"/>
    <property type="match status" value="2"/>
</dbReference>
<protein>
    <submittedName>
        <fullName evidence="4">GNAT family N-acetyltransferase</fullName>
        <ecNumber evidence="4">2.3.1.-</ecNumber>
    </submittedName>
</protein>
<feature type="domain" description="N-acetyltransferase" evidence="3">
    <location>
        <begin position="191"/>
        <end position="340"/>
    </location>
</feature>
<dbReference type="PANTHER" id="PTHR43877">
    <property type="entry name" value="AMINOALKYLPHOSPHONATE N-ACETYLTRANSFERASE-RELATED-RELATED"/>
    <property type="match status" value="1"/>
</dbReference>
<reference evidence="5" key="1">
    <citation type="journal article" date="2019" name="Int. J. Syst. Evol. Microbiol.">
        <title>The Global Catalogue of Microorganisms (GCM) 10K type strain sequencing project: providing services to taxonomists for standard genome sequencing and annotation.</title>
        <authorList>
            <consortium name="The Broad Institute Genomics Platform"/>
            <consortium name="The Broad Institute Genome Sequencing Center for Infectious Disease"/>
            <person name="Wu L."/>
            <person name="Ma J."/>
        </authorList>
    </citation>
    <scope>NUCLEOTIDE SEQUENCE [LARGE SCALE GENOMIC DNA]</scope>
    <source>
        <strain evidence="5">CCUG 50754</strain>
    </source>
</reference>
<feature type="domain" description="N-acetyltransferase" evidence="3">
    <location>
        <begin position="22"/>
        <end position="186"/>
    </location>
</feature>
<dbReference type="Gene3D" id="3.40.630.30">
    <property type="match status" value="1"/>
</dbReference>
<evidence type="ECO:0000259" key="3">
    <source>
        <dbReference type="PROSITE" id="PS51186"/>
    </source>
</evidence>
<evidence type="ECO:0000313" key="5">
    <source>
        <dbReference type="Proteomes" id="UP001597042"/>
    </source>
</evidence>
<dbReference type="Pfam" id="PF13302">
    <property type="entry name" value="Acetyltransf_3"/>
    <property type="match status" value="1"/>
</dbReference>
<dbReference type="Pfam" id="PF00583">
    <property type="entry name" value="Acetyltransf_1"/>
    <property type="match status" value="1"/>
</dbReference>
<name>A0ABW2ZVG3_9MICO</name>
<accession>A0ABW2ZVG3</accession>
<evidence type="ECO:0000313" key="4">
    <source>
        <dbReference type="EMBL" id="MFD0782296.1"/>
    </source>
</evidence>
<keyword evidence="2 4" id="KW-0012">Acyltransferase</keyword>
<dbReference type="InterPro" id="IPR016181">
    <property type="entry name" value="Acyl_CoA_acyltransferase"/>
</dbReference>
<dbReference type="CDD" id="cd04301">
    <property type="entry name" value="NAT_SF"/>
    <property type="match status" value="2"/>
</dbReference>
<dbReference type="InterPro" id="IPR050832">
    <property type="entry name" value="Bact_Acetyltransf"/>
</dbReference>
<dbReference type="RefSeq" id="WP_378752312.1">
    <property type="nucleotide sequence ID" value="NZ_JBHSSV010000009.1"/>
</dbReference>
<sequence>MSTTAERIGAVSPRLPEHAGIAVWRPATTDDVTALTALMQAADRVDHPSWLTPREDVDEMFESSWIDPESDTLVGLDDEGDLVAVGCVSFHPSRDERLQVHLQGRVHPRVRRRGIGNEVLRWERERARAALVAVDSPLPAAITFYADEPDVGSRHLAEACGMRVERWFTSMDRSLADAIGEPEMVAEAGSIDVVNYDASWRDATLTARNDAFRDHWGSLPTPHERWVQFVEGPFLRPDLSWLAVEGDRVVGLALGTVNEEDWEPQGYSSVYIDLIGVTRDRRGRRIAPALIARLLRSARDAGLDKAVLDVDTENPSGALGLYERLGFVPTERSLALVERL</sequence>
<dbReference type="PROSITE" id="PS51186">
    <property type="entry name" value="GNAT"/>
    <property type="match status" value="2"/>
</dbReference>
<proteinExistence type="predicted"/>
<comment type="caution">
    <text evidence="4">The sequence shown here is derived from an EMBL/GenBank/DDBJ whole genome shotgun (WGS) entry which is preliminary data.</text>
</comment>
<gene>
    <name evidence="4" type="ORF">ACFQZV_13415</name>
</gene>
<dbReference type="EMBL" id="JBHTIM010000001">
    <property type="protein sequence ID" value="MFD0782296.1"/>
    <property type="molecule type" value="Genomic_DNA"/>
</dbReference>
<keyword evidence="5" id="KW-1185">Reference proteome</keyword>
<dbReference type="GO" id="GO:0016746">
    <property type="term" value="F:acyltransferase activity"/>
    <property type="evidence" value="ECO:0007669"/>
    <property type="project" value="UniProtKB-KW"/>
</dbReference>
<dbReference type="EC" id="2.3.1.-" evidence="4"/>
<dbReference type="InterPro" id="IPR000182">
    <property type="entry name" value="GNAT_dom"/>
</dbReference>
<evidence type="ECO:0000256" key="2">
    <source>
        <dbReference type="ARBA" id="ARBA00023315"/>
    </source>
</evidence>
<organism evidence="4 5">
    <name type="scientific">Microbacterium koreense</name>
    <dbReference type="NCBI Taxonomy" id="323761"/>
    <lineage>
        <taxon>Bacteria</taxon>
        <taxon>Bacillati</taxon>
        <taxon>Actinomycetota</taxon>
        <taxon>Actinomycetes</taxon>
        <taxon>Micrococcales</taxon>
        <taxon>Microbacteriaceae</taxon>
        <taxon>Microbacterium</taxon>
    </lineage>
</organism>
<evidence type="ECO:0000256" key="1">
    <source>
        <dbReference type="ARBA" id="ARBA00022679"/>
    </source>
</evidence>